<feature type="binding site" evidence="7">
    <location>
        <position position="188"/>
    </location>
    <ligand>
        <name>(6S)-NADPHX</name>
        <dbReference type="ChEBI" id="CHEBI:64076"/>
    </ligand>
</feature>
<dbReference type="HAMAP" id="MF_01965">
    <property type="entry name" value="NADHX_dehydratase"/>
    <property type="match status" value="1"/>
</dbReference>
<dbReference type="GO" id="GO:0110051">
    <property type="term" value="P:metabolite repair"/>
    <property type="evidence" value="ECO:0007669"/>
    <property type="project" value="TreeGrafter"/>
</dbReference>
<dbReference type="GO" id="GO:0047453">
    <property type="term" value="F:ATP-dependent NAD(P)H-hydrate dehydratase activity"/>
    <property type="evidence" value="ECO:0007669"/>
    <property type="project" value="UniProtKB-UniRule"/>
</dbReference>
<keyword evidence="10" id="KW-1185">Reference proteome</keyword>
<comment type="cofactor">
    <cofactor evidence="7">
        <name>Mg(2+)</name>
        <dbReference type="ChEBI" id="CHEBI:18420"/>
    </cofactor>
</comment>
<dbReference type="PROSITE" id="PS51383">
    <property type="entry name" value="YJEF_C_3"/>
    <property type="match status" value="1"/>
</dbReference>
<protein>
    <recommendedName>
        <fullName evidence="7">ATP-dependent (S)-NAD(P)H-hydrate dehydratase</fullName>
        <ecNumber evidence="7">4.2.1.93</ecNumber>
    </recommendedName>
    <alternativeName>
        <fullName evidence="7">ATP-dependent NAD(P)HX dehydratase</fullName>
    </alternativeName>
</protein>
<dbReference type="Pfam" id="PF01256">
    <property type="entry name" value="Carb_kinase"/>
    <property type="match status" value="1"/>
</dbReference>
<feature type="binding site" evidence="7">
    <location>
        <begin position="120"/>
        <end position="126"/>
    </location>
    <ligand>
        <name>(6S)-NADPHX</name>
        <dbReference type="ChEBI" id="CHEBI:64076"/>
    </ligand>
</feature>
<dbReference type="InterPro" id="IPR029056">
    <property type="entry name" value="Ribokinase-like"/>
</dbReference>
<keyword evidence="5 7" id="KW-0456">Lyase</keyword>
<keyword evidence="4 7" id="KW-0520">NAD</keyword>
<comment type="similarity">
    <text evidence="7">Belongs to the NnrD/CARKD family.</text>
</comment>
<evidence type="ECO:0000313" key="9">
    <source>
        <dbReference type="EMBL" id="KAJ1910718.1"/>
    </source>
</evidence>
<dbReference type="Gene3D" id="3.40.1190.20">
    <property type="match status" value="1"/>
</dbReference>
<evidence type="ECO:0000313" key="10">
    <source>
        <dbReference type="Proteomes" id="UP001150569"/>
    </source>
</evidence>
<keyword evidence="3" id="KW-0521">NADP</keyword>
<dbReference type="InterPro" id="IPR017953">
    <property type="entry name" value="Carbohydrate_kinase_pred_CS"/>
</dbReference>
<comment type="catalytic activity">
    <reaction evidence="6 7">
        <text>(6S)-NADPHX + ATP = ADP + phosphate + NADPH + H(+)</text>
        <dbReference type="Rhea" id="RHEA:32231"/>
        <dbReference type="ChEBI" id="CHEBI:15378"/>
        <dbReference type="ChEBI" id="CHEBI:30616"/>
        <dbReference type="ChEBI" id="CHEBI:43474"/>
        <dbReference type="ChEBI" id="CHEBI:57783"/>
        <dbReference type="ChEBI" id="CHEBI:64076"/>
        <dbReference type="ChEBI" id="CHEBI:456216"/>
        <dbReference type="EC" id="4.2.1.93"/>
    </reaction>
</comment>
<evidence type="ECO:0000256" key="4">
    <source>
        <dbReference type="ARBA" id="ARBA00023027"/>
    </source>
</evidence>
<evidence type="ECO:0000256" key="3">
    <source>
        <dbReference type="ARBA" id="ARBA00022857"/>
    </source>
</evidence>
<feature type="binding site" evidence="7">
    <location>
        <begin position="178"/>
        <end position="187"/>
    </location>
    <ligand>
        <name>ATP</name>
        <dbReference type="ChEBI" id="CHEBI:30616"/>
    </ligand>
</feature>
<feature type="binding site" evidence="7">
    <location>
        <position position="67"/>
    </location>
    <ligand>
        <name>(6S)-NADPHX</name>
        <dbReference type="ChEBI" id="CHEBI:64076"/>
    </ligand>
</feature>
<dbReference type="PANTHER" id="PTHR12592:SF0">
    <property type="entry name" value="ATP-DEPENDENT (S)-NAD(P)H-HYDRATE DEHYDRATASE"/>
    <property type="match status" value="1"/>
</dbReference>
<dbReference type="GO" id="GO:0005524">
    <property type="term" value="F:ATP binding"/>
    <property type="evidence" value="ECO:0007669"/>
    <property type="project" value="UniProtKB-KW"/>
</dbReference>
<comment type="function">
    <text evidence="7">Catalyzes the dehydration of the S-form of NAD(P)HX at the expense of ATP, which is converted to ADP. Together with NAD(P)HX epimerase, which catalyzes the epimerization of the S- and R-forms, the enzyme allows the repair of both epimers of NAD(P)HX, a damaged form of NAD(P)H that is a result of enzymatic or heat-dependent hydration.</text>
</comment>
<keyword evidence="7" id="KW-0963">Cytoplasm</keyword>
<feature type="domain" description="YjeF C-terminal" evidence="8">
    <location>
        <begin position="1"/>
        <end position="263"/>
    </location>
</feature>
<keyword evidence="1 7" id="KW-0547">Nucleotide-binding</keyword>
<dbReference type="GO" id="GO:0005737">
    <property type="term" value="C:cytoplasm"/>
    <property type="evidence" value="ECO:0007669"/>
    <property type="project" value="UniProtKB-SubCell"/>
</dbReference>
<evidence type="ECO:0000259" key="8">
    <source>
        <dbReference type="PROSITE" id="PS51383"/>
    </source>
</evidence>
<keyword evidence="7" id="KW-0597">Phosphoprotein</keyword>
<dbReference type="SUPFAM" id="SSF53613">
    <property type="entry name" value="Ribokinase-like"/>
    <property type="match status" value="1"/>
</dbReference>
<dbReference type="Proteomes" id="UP001150569">
    <property type="component" value="Unassembled WGS sequence"/>
</dbReference>
<dbReference type="AlphaFoldDB" id="A0A9W7ZSU2"/>
<dbReference type="EMBL" id="JANBPT010001015">
    <property type="protein sequence ID" value="KAJ1910718.1"/>
    <property type="molecule type" value="Genomic_DNA"/>
</dbReference>
<sequence length="268" mass="29518">MCHVICEQGAAGPIKGYAPDLMVHPYLRKSALHKDEVVDDDDSTVDSIVERVAQLLPRLHVLVVGPGLSRDNLMLQCTAEVINKAKERNIPIVVDADGLYALQRDPQLLARYPNCIITPNINEFKRLCEATDVSTEDKTQGDAARALSRALGGVTVIQKGRQDIVSNGEEILVCEEEGGLKRCGGQGDVLSGVLGTFMAWGVAYQNNVWKHGREVDPQSIPMLAAYAGCCVTRRASRKAFEKFRRATMTVNLLDFIQVAYEELFPDTF</sequence>
<proteinExistence type="inferred from homology"/>
<dbReference type="InterPro" id="IPR000631">
    <property type="entry name" value="CARKD"/>
</dbReference>
<organism evidence="9 10">
    <name type="scientific">Tieghemiomyces parasiticus</name>
    <dbReference type="NCBI Taxonomy" id="78921"/>
    <lineage>
        <taxon>Eukaryota</taxon>
        <taxon>Fungi</taxon>
        <taxon>Fungi incertae sedis</taxon>
        <taxon>Zoopagomycota</taxon>
        <taxon>Kickxellomycotina</taxon>
        <taxon>Dimargaritomycetes</taxon>
        <taxon>Dimargaritales</taxon>
        <taxon>Dimargaritaceae</taxon>
        <taxon>Tieghemiomyces</taxon>
    </lineage>
</organism>
<dbReference type="EC" id="4.2.1.93" evidence="7"/>
<dbReference type="GO" id="GO:0046496">
    <property type="term" value="P:nicotinamide nucleotide metabolic process"/>
    <property type="evidence" value="ECO:0007669"/>
    <property type="project" value="UniProtKB-UniRule"/>
</dbReference>
<comment type="catalytic activity">
    <reaction evidence="7">
        <text>(6S)-NADHX + ATP = ADP + phosphate + NADH + H(+)</text>
        <dbReference type="Rhea" id="RHEA:19017"/>
        <dbReference type="ChEBI" id="CHEBI:15378"/>
        <dbReference type="ChEBI" id="CHEBI:30616"/>
        <dbReference type="ChEBI" id="CHEBI:43474"/>
        <dbReference type="ChEBI" id="CHEBI:57945"/>
        <dbReference type="ChEBI" id="CHEBI:64074"/>
        <dbReference type="ChEBI" id="CHEBI:456216"/>
        <dbReference type="EC" id="4.2.1.93"/>
    </reaction>
</comment>
<accession>A0A9W7ZSU2</accession>
<keyword evidence="2 7" id="KW-0067">ATP-binding</keyword>
<comment type="caution">
    <text evidence="9">The sequence shown here is derived from an EMBL/GenBank/DDBJ whole genome shotgun (WGS) entry which is preliminary data.</text>
</comment>
<dbReference type="CDD" id="cd01171">
    <property type="entry name" value="YXKO-related"/>
    <property type="match status" value="1"/>
</dbReference>
<evidence type="ECO:0000256" key="1">
    <source>
        <dbReference type="ARBA" id="ARBA00022741"/>
    </source>
</evidence>
<comment type="subcellular location">
    <subcellularLocation>
        <location evidence="7">Cytoplasm</location>
    </subcellularLocation>
</comment>
<feature type="binding site" evidence="7">
    <location>
        <begin position="159"/>
        <end position="163"/>
    </location>
    <ligand>
        <name>ATP</name>
        <dbReference type="ChEBI" id="CHEBI:30616"/>
    </ligand>
</feature>
<evidence type="ECO:0000256" key="2">
    <source>
        <dbReference type="ARBA" id="ARBA00022840"/>
    </source>
</evidence>
<evidence type="ECO:0000256" key="6">
    <source>
        <dbReference type="ARBA" id="ARBA00047472"/>
    </source>
</evidence>
<dbReference type="PANTHER" id="PTHR12592">
    <property type="entry name" value="ATP-DEPENDENT (S)-NAD(P)H-HYDRATE DEHYDRATASE FAMILY MEMBER"/>
    <property type="match status" value="1"/>
</dbReference>
<reference evidence="9" key="1">
    <citation type="submission" date="2022-07" db="EMBL/GenBank/DDBJ databases">
        <title>Phylogenomic reconstructions and comparative analyses of Kickxellomycotina fungi.</title>
        <authorList>
            <person name="Reynolds N.K."/>
            <person name="Stajich J.E."/>
            <person name="Barry K."/>
            <person name="Grigoriev I.V."/>
            <person name="Crous P."/>
            <person name="Smith M.E."/>
        </authorList>
    </citation>
    <scope>NUCLEOTIDE SEQUENCE</scope>
    <source>
        <strain evidence="9">RSA 861</strain>
    </source>
</reference>
<gene>
    <name evidence="9" type="ORF">IWQ60_010512</name>
</gene>
<name>A0A9W7ZSU2_9FUNG</name>
<dbReference type="OrthoDB" id="8110916at2759"/>
<evidence type="ECO:0000256" key="5">
    <source>
        <dbReference type="ARBA" id="ARBA00023239"/>
    </source>
</evidence>
<evidence type="ECO:0000256" key="7">
    <source>
        <dbReference type="HAMAP-Rule" id="MF_03157"/>
    </source>
</evidence>
<dbReference type="PROSITE" id="PS01050">
    <property type="entry name" value="YJEF_C_2"/>
    <property type="match status" value="1"/>
</dbReference>